<feature type="compositionally biased region" description="Basic and acidic residues" evidence="5">
    <location>
        <begin position="138"/>
        <end position="163"/>
    </location>
</feature>
<evidence type="ECO:0000256" key="4">
    <source>
        <dbReference type="ARBA" id="ARBA00023136"/>
    </source>
</evidence>
<feature type="transmembrane region" description="Helical" evidence="6">
    <location>
        <begin position="91"/>
        <end position="113"/>
    </location>
</feature>
<keyword evidence="4 6" id="KW-0472">Membrane</keyword>
<evidence type="ECO:0000313" key="8">
    <source>
        <dbReference type="Proteomes" id="UP001044222"/>
    </source>
</evidence>
<name>A0A9D3LYS1_ANGAN</name>
<evidence type="ECO:0000313" key="7">
    <source>
        <dbReference type="EMBL" id="KAG5838627.1"/>
    </source>
</evidence>
<evidence type="ECO:0000256" key="6">
    <source>
        <dbReference type="SAM" id="Phobius"/>
    </source>
</evidence>
<keyword evidence="3 6" id="KW-1133">Transmembrane helix</keyword>
<evidence type="ECO:0000256" key="5">
    <source>
        <dbReference type="SAM" id="MobiDB-lite"/>
    </source>
</evidence>
<dbReference type="InterPro" id="IPR009436">
    <property type="entry name" value="AGTRAP"/>
</dbReference>
<feature type="transmembrane region" description="Helical" evidence="6">
    <location>
        <begin position="30"/>
        <end position="47"/>
    </location>
</feature>
<evidence type="ECO:0000256" key="1">
    <source>
        <dbReference type="ARBA" id="ARBA00004141"/>
    </source>
</evidence>
<dbReference type="GO" id="GO:0008217">
    <property type="term" value="P:regulation of blood pressure"/>
    <property type="evidence" value="ECO:0007669"/>
    <property type="project" value="TreeGrafter"/>
</dbReference>
<feature type="region of interest" description="Disordered" evidence="5">
    <location>
        <begin position="130"/>
        <end position="163"/>
    </location>
</feature>
<evidence type="ECO:0000256" key="2">
    <source>
        <dbReference type="ARBA" id="ARBA00022692"/>
    </source>
</evidence>
<reference evidence="7" key="1">
    <citation type="submission" date="2021-01" db="EMBL/GenBank/DDBJ databases">
        <title>A chromosome-scale assembly of European eel, Anguilla anguilla.</title>
        <authorList>
            <person name="Henkel C."/>
            <person name="Jong-Raadsen S.A."/>
            <person name="Dufour S."/>
            <person name="Weltzien F.-A."/>
            <person name="Palstra A.P."/>
            <person name="Pelster B."/>
            <person name="Spaink H.P."/>
            <person name="Van Den Thillart G.E."/>
            <person name="Jansen H."/>
            <person name="Zahm M."/>
            <person name="Klopp C."/>
            <person name="Cedric C."/>
            <person name="Louis A."/>
            <person name="Berthelot C."/>
            <person name="Parey E."/>
            <person name="Roest Crollius H."/>
            <person name="Montfort J."/>
            <person name="Robinson-Rechavi M."/>
            <person name="Bucao C."/>
            <person name="Bouchez O."/>
            <person name="Gislard M."/>
            <person name="Lluch J."/>
            <person name="Milhes M."/>
            <person name="Lampietro C."/>
            <person name="Lopez Roques C."/>
            <person name="Donnadieu C."/>
            <person name="Braasch I."/>
            <person name="Desvignes T."/>
            <person name="Postlethwait J."/>
            <person name="Bobe J."/>
            <person name="Guiguen Y."/>
            <person name="Dirks R."/>
        </authorList>
    </citation>
    <scope>NUCLEOTIDE SEQUENCE</scope>
    <source>
        <strain evidence="7">Tag_6206</strain>
        <tissue evidence="7">Liver</tissue>
    </source>
</reference>
<dbReference type="PANTHER" id="PTHR16521:SF3">
    <property type="entry name" value="TYPE-1 ANGIOTENSIN II RECEPTOR-ASSOCIATED PROTEIN"/>
    <property type="match status" value="1"/>
</dbReference>
<dbReference type="Pfam" id="PF06396">
    <property type="entry name" value="AGTRAP"/>
    <property type="match status" value="1"/>
</dbReference>
<gene>
    <name evidence="7" type="ORF">ANANG_G00225620</name>
</gene>
<sequence>MEIPAVNLKAIVLVHWLLTTWGFMAWLPSSYAWGNFSVLGVGMWAIAQRDSLDAVLMFLVGMTMTLLTDVVHFGVYYPLAEGLAERSRDTFRFSVGMAILSLLLKPISCFFLYQMYRERGGEYNVNFADQRMSPTQENGRETGKTGRKAEKRPREATYSEPSVDRSTVDINVLGSIDEKLTKLDILDLLRSDTMELKTSVEYSHYLIGQLKTENHRTKGFTWERDSYQAIDPQDPSTISANP</sequence>
<dbReference type="Proteomes" id="UP001044222">
    <property type="component" value="Chromosome 12"/>
</dbReference>
<accession>A0A9D3LYS1</accession>
<dbReference type="EMBL" id="JAFIRN010000012">
    <property type="protein sequence ID" value="KAG5838627.1"/>
    <property type="molecule type" value="Genomic_DNA"/>
</dbReference>
<evidence type="ECO:0008006" key="9">
    <source>
        <dbReference type="Google" id="ProtNLM"/>
    </source>
</evidence>
<proteinExistence type="predicted"/>
<comment type="subcellular location">
    <subcellularLocation>
        <location evidence="1">Membrane</location>
        <topology evidence="1">Multi-pass membrane protein</topology>
    </subcellularLocation>
</comment>
<keyword evidence="8" id="KW-1185">Reference proteome</keyword>
<keyword evidence="2 6" id="KW-0812">Transmembrane</keyword>
<dbReference type="GO" id="GO:0038166">
    <property type="term" value="P:angiotensin-activated signaling pathway"/>
    <property type="evidence" value="ECO:0007669"/>
    <property type="project" value="InterPro"/>
</dbReference>
<dbReference type="PANTHER" id="PTHR16521">
    <property type="entry name" value="TYPE-1 ANGIOTENSIN II RECEPTOR-ASSOCIATED PROTEIN"/>
    <property type="match status" value="1"/>
</dbReference>
<feature type="transmembrane region" description="Helical" evidence="6">
    <location>
        <begin position="54"/>
        <end position="79"/>
    </location>
</feature>
<organism evidence="7 8">
    <name type="scientific">Anguilla anguilla</name>
    <name type="common">European freshwater eel</name>
    <name type="synonym">Muraena anguilla</name>
    <dbReference type="NCBI Taxonomy" id="7936"/>
    <lineage>
        <taxon>Eukaryota</taxon>
        <taxon>Metazoa</taxon>
        <taxon>Chordata</taxon>
        <taxon>Craniata</taxon>
        <taxon>Vertebrata</taxon>
        <taxon>Euteleostomi</taxon>
        <taxon>Actinopterygii</taxon>
        <taxon>Neopterygii</taxon>
        <taxon>Teleostei</taxon>
        <taxon>Anguilliformes</taxon>
        <taxon>Anguillidae</taxon>
        <taxon>Anguilla</taxon>
    </lineage>
</organism>
<evidence type="ECO:0000256" key="3">
    <source>
        <dbReference type="ARBA" id="ARBA00022989"/>
    </source>
</evidence>
<protein>
    <recommendedName>
        <fullName evidence="9">Angiotensin II receptor-associated protein</fullName>
    </recommendedName>
</protein>
<dbReference type="GO" id="GO:0005886">
    <property type="term" value="C:plasma membrane"/>
    <property type="evidence" value="ECO:0007669"/>
    <property type="project" value="TreeGrafter"/>
</dbReference>
<dbReference type="SMART" id="SM00805">
    <property type="entry name" value="AGTRAP"/>
    <property type="match status" value="1"/>
</dbReference>
<comment type="caution">
    <text evidence="7">The sequence shown here is derived from an EMBL/GenBank/DDBJ whole genome shotgun (WGS) entry which is preliminary data.</text>
</comment>
<dbReference type="AlphaFoldDB" id="A0A9D3LYS1"/>